<name>A0A6G0SWZ1_APHGL</name>
<dbReference type="InterPro" id="IPR001370">
    <property type="entry name" value="BIR_rpt"/>
</dbReference>
<dbReference type="SUPFAM" id="SSF57924">
    <property type="entry name" value="Inhibitor of apoptosis (IAP) repeat"/>
    <property type="match status" value="2"/>
</dbReference>
<dbReference type="EMBL" id="VYZN01001597">
    <property type="protein sequence ID" value="KAE9522177.1"/>
    <property type="molecule type" value="Genomic_DNA"/>
</dbReference>
<dbReference type="CDD" id="cd00022">
    <property type="entry name" value="BIR"/>
    <property type="match status" value="2"/>
</dbReference>
<sequence>MFVIVSLNQMILLAIFILSFIETMNLQKFSNPHSIPFSLFNYTTIYSKLKTYNSYPSTSCQNKYLLSESGLKYTGVGDKVECFFCGLVLQKWSNDDIPWVEHAKWNPKCIFVLLCKGNEFIEYVKNEYVKANHVCDCNFIEIMNLQKFSNDFPSLVYLVRNNSYPVHSDYTTFMSKLKTYNSYPSTSCQNKYLLSESGLKYTGVGDKVECFFCGLVLQKWSNDDIPWVEHAKWNPKCIFVLLCKENEFIENVKTNIIRPFNKKSVTIGFLVNKTISVIVILECNVTKKLLTFDLLQWCTLMCDSNYSSITYNLHTNCKRVKITDKIYYSVNLNQLTIKLHVNDHFITLSYTDLHRLKQLQQCIDSHIVEKQKKLVSYQSTFDTVYSLIRADINILPSSCQRNDFTNQYIQNFDFSMCCIQNDDSCFIYEILQFHNNSLSDMILYDLK</sequence>
<dbReference type="GO" id="GO:0051726">
    <property type="term" value="P:regulation of cell cycle"/>
    <property type="evidence" value="ECO:0007669"/>
    <property type="project" value="TreeGrafter"/>
</dbReference>
<dbReference type="GO" id="GO:0043066">
    <property type="term" value="P:negative regulation of apoptotic process"/>
    <property type="evidence" value="ECO:0007669"/>
    <property type="project" value="TreeGrafter"/>
</dbReference>
<feature type="signal peptide" evidence="1">
    <location>
        <begin position="1"/>
        <end position="26"/>
    </location>
</feature>
<dbReference type="PANTHER" id="PTHR10044:SF139">
    <property type="entry name" value="DEATH-ASSOCIATED INHIBITOR OF APOPTOSIS 2"/>
    <property type="match status" value="1"/>
</dbReference>
<dbReference type="Gene3D" id="1.10.8.10">
    <property type="entry name" value="DNA helicase RuvA subunit, C-terminal domain"/>
    <property type="match status" value="1"/>
</dbReference>
<keyword evidence="3" id="KW-1185">Reference proteome</keyword>
<dbReference type="OrthoDB" id="6113021at2759"/>
<dbReference type="PROSITE" id="PS50143">
    <property type="entry name" value="BIR_REPEAT_2"/>
    <property type="match status" value="2"/>
</dbReference>
<keyword evidence="1" id="KW-0732">Signal</keyword>
<dbReference type="PANTHER" id="PTHR10044">
    <property type="entry name" value="INHIBITOR OF APOPTOSIS"/>
    <property type="match status" value="1"/>
</dbReference>
<dbReference type="InterPro" id="IPR050784">
    <property type="entry name" value="IAP"/>
</dbReference>
<dbReference type="GO" id="GO:0043027">
    <property type="term" value="F:cysteine-type endopeptidase inhibitor activity involved in apoptotic process"/>
    <property type="evidence" value="ECO:0007669"/>
    <property type="project" value="TreeGrafter"/>
</dbReference>
<proteinExistence type="predicted"/>
<protein>
    <submittedName>
        <fullName evidence="2">Uncharacterized protein</fullName>
    </submittedName>
</protein>
<accession>A0A6G0SWZ1</accession>
<evidence type="ECO:0000313" key="2">
    <source>
        <dbReference type="EMBL" id="KAE9522177.1"/>
    </source>
</evidence>
<dbReference type="SMART" id="SM00238">
    <property type="entry name" value="BIR"/>
    <property type="match status" value="2"/>
</dbReference>
<dbReference type="Proteomes" id="UP000475862">
    <property type="component" value="Unassembled WGS sequence"/>
</dbReference>
<dbReference type="InterPro" id="IPR011029">
    <property type="entry name" value="DEATH-like_dom_sf"/>
</dbReference>
<evidence type="ECO:0000313" key="3">
    <source>
        <dbReference type="Proteomes" id="UP000475862"/>
    </source>
</evidence>
<dbReference type="GO" id="GO:0005634">
    <property type="term" value="C:nucleus"/>
    <property type="evidence" value="ECO:0007669"/>
    <property type="project" value="TreeGrafter"/>
</dbReference>
<dbReference type="AlphaFoldDB" id="A0A6G0SWZ1"/>
<evidence type="ECO:0000256" key="1">
    <source>
        <dbReference type="SAM" id="SignalP"/>
    </source>
</evidence>
<dbReference type="GO" id="GO:0005737">
    <property type="term" value="C:cytoplasm"/>
    <property type="evidence" value="ECO:0007669"/>
    <property type="project" value="TreeGrafter"/>
</dbReference>
<dbReference type="Gene3D" id="1.10.533.10">
    <property type="entry name" value="Death Domain, Fas"/>
    <property type="match status" value="1"/>
</dbReference>
<dbReference type="Gene3D" id="1.10.1170.10">
    <property type="entry name" value="Inhibitor Of Apoptosis Protein (2mihbC-IAP-1), Chain A"/>
    <property type="match status" value="2"/>
</dbReference>
<comment type="caution">
    <text evidence="2">The sequence shown here is derived from an EMBL/GenBank/DDBJ whole genome shotgun (WGS) entry which is preliminary data.</text>
</comment>
<feature type="chain" id="PRO_5026065823" evidence="1">
    <location>
        <begin position="27"/>
        <end position="447"/>
    </location>
</feature>
<gene>
    <name evidence="2" type="ORF">AGLY_017437</name>
</gene>
<reference evidence="2 3" key="1">
    <citation type="submission" date="2019-08" db="EMBL/GenBank/DDBJ databases">
        <title>The genome of the soybean aphid Biotype 1, its phylome, world population structure and adaptation to the North American continent.</title>
        <authorList>
            <person name="Giordano R."/>
            <person name="Donthu R.K."/>
            <person name="Hernandez A.G."/>
            <person name="Wright C.L."/>
            <person name="Zimin A.V."/>
        </authorList>
    </citation>
    <scope>NUCLEOTIDE SEQUENCE [LARGE SCALE GENOMIC DNA]</scope>
    <source>
        <tissue evidence="2">Whole aphids</tissue>
    </source>
</reference>
<dbReference type="Pfam" id="PF00653">
    <property type="entry name" value="BIR"/>
    <property type="match status" value="2"/>
</dbReference>
<organism evidence="2 3">
    <name type="scientific">Aphis glycines</name>
    <name type="common">Soybean aphid</name>
    <dbReference type="NCBI Taxonomy" id="307491"/>
    <lineage>
        <taxon>Eukaryota</taxon>
        <taxon>Metazoa</taxon>
        <taxon>Ecdysozoa</taxon>
        <taxon>Arthropoda</taxon>
        <taxon>Hexapoda</taxon>
        <taxon>Insecta</taxon>
        <taxon>Pterygota</taxon>
        <taxon>Neoptera</taxon>
        <taxon>Paraneoptera</taxon>
        <taxon>Hemiptera</taxon>
        <taxon>Sternorrhyncha</taxon>
        <taxon>Aphidomorpha</taxon>
        <taxon>Aphidoidea</taxon>
        <taxon>Aphididae</taxon>
        <taxon>Aphidini</taxon>
        <taxon>Aphis</taxon>
        <taxon>Aphis</taxon>
    </lineage>
</organism>